<dbReference type="Proteomes" id="UP000309138">
    <property type="component" value="Unassembled WGS sequence"/>
</dbReference>
<dbReference type="OrthoDB" id="7583260at2"/>
<sequence>MAHSRPKRFTNWYLREWLGTLGVSQADLVGKTDLSKTTISLLVNARQDYDPTIVQTIADALNVRPYELLMQPEDAMALRRLRKDAIEVVEHSGKLEAARGTGTDG</sequence>
<dbReference type="Gene3D" id="1.10.260.40">
    <property type="entry name" value="lambda repressor-like DNA-binding domains"/>
    <property type="match status" value="1"/>
</dbReference>
<dbReference type="InterPro" id="IPR010982">
    <property type="entry name" value="Lambda_DNA-bd_dom_sf"/>
</dbReference>
<evidence type="ECO:0000313" key="3">
    <source>
        <dbReference type="Proteomes" id="UP000309138"/>
    </source>
</evidence>
<dbReference type="SUPFAM" id="SSF47413">
    <property type="entry name" value="lambda repressor-like DNA-binding domains"/>
    <property type="match status" value="1"/>
</dbReference>
<dbReference type="RefSeq" id="WP_136942139.1">
    <property type="nucleotide sequence ID" value="NZ_SWKR01000002.1"/>
</dbReference>
<name>A0A4U1L2E5_9SPHN</name>
<proteinExistence type="predicted"/>
<accession>A0A4U1L2E5</accession>
<dbReference type="EMBL" id="SWKR01000002">
    <property type="protein sequence ID" value="TKD50196.1"/>
    <property type="molecule type" value="Genomic_DNA"/>
</dbReference>
<gene>
    <name evidence="2" type="ORF">FBR43_05080</name>
</gene>
<dbReference type="Pfam" id="PF13443">
    <property type="entry name" value="HTH_26"/>
    <property type="match status" value="1"/>
</dbReference>
<feature type="domain" description="HTH cro/C1-type" evidence="1">
    <location>
        <begin position="14"/>
        <end position="68"/>
    </location>
</feature>
<organism evidence="2 3">
    <name type="scientific">Sphingomonas baiyangensis</name>
    <dbReference type="NCBI Taxonomy" id="2572576"/>
    <lineage>
        <taxon>Bacteria</taxon>
        <taxon>Pseudomonadati</taxon>
        <taxon>Pseudomonadota</taxon>
        <taxon>Alphaproteobacteria</taxon>
        <taxon>Sphingomonadales</taxon>
        <taxon>Sphingomonadaceae</taxon>
        <taxon>Sphingomonas</taxon>
    </lineage>
</organism>
<comment type="caution">
    <text evidence="2">The sequence shown here is derived from an EMBL/GenBank/DDBJ whole genome shotgun (WGS) entry which is preliminary data.</text>
</comment>
<keyword evidence="3" id="KW-1185">Reference proteome</keyword>
<dbReference type="PROSITE" id="PS50943">
    <property type="entry name" value="HTH_CROC1"/>
    <property type="match status" value="1"/>
</dbReference>
<dbReference type="AlphaFoldDB" id="A0A4U1L2E5"/>
<evidence type="ECO:0000259" key="1">
    <source>
        <dbReference type="PROSITE" id="PS50943"/>
    </source>
</evidence>
<evidence type="ECO:0000313" key="2">
    <source>
        <dbReference type="EMBL" id="TKD50196.1"/>
    </source>
</evidence>
<protein>
    <submittedName>
        <fullName evidence="2">Helix-turn-helix domain-containing protein</fullName>
    </submittedName>
</protein>
<dbReference type="CDD" id="cd00093">
    <property type="entry name" value="HTH_XRE"/>
    <property type="match status" value="1"/>
</dbReference>
<dbReference type="GO" id="GO:0003677">
    <property type="term" value="F:DNA binding"/>
    <property type="evidence" value="ECO:0007669"/>
    <property type="project" value="InterPro"/>
</dbReference>
<reference evidence="2 3" key="1">
    <citation type="submission" date="2019-04" db="EMBL/GenBank/DDBJ databases">
        <authorList>
            <person name="Yang Y."/>
            <person name="Wei D."/>
        </authorList>
    </citation>
    <scope>NUCLEOTIDE SEQUENCE [LARGE SCALE GENOMIC DNA]</scope>
    <source>
        <strain evidence="2 3">L-1-4w-11</strain>
    </source>
</reference>
<dbReference type="InterPro" id="IPR001387">
    <property type="entry name" value="Cro/C1-type_HTH"/>
</dbReference>
<dbReference type="SMART" id="SM00530">
    <property type="entry name" value="HTH_XRE"/>
    <property type="match status" value="1"/>
</dbReference>